<dbReference type="SUPFAM" id="SSF159501">
    <property type="entry name" value="EreA/ChaN-like"/>
    <property type="match status" value="1"/>
</dbReference>
<sequence>MDITDFTAELLAFGEPTHFEPAFARVRNELFVRLTAHGFRAIALETDRVAALDGGFSHGFGEVPANRQLLEWLSEYNETADEPLAFHGFDAPTEMFSAPSPRHYLEHVRDYLGLDVDVPAGDDERWSRAEAILDPAASPGATPEARELRILADDLLTALHAEAPRLIATTSRAAWDRARIHATAGLDLLRYHAASAVPGDRDTRIARLSRARAVVMARNLLDIHAATPGRTLVFANNGHLRRTGAGAGAIVASLLGDRYAVIAGSLGRSEALGLGEPAADTYEGLLQRDTDGWRLTADVPPGRTRTDTRPEQGYFPLDAEMIGGVDAVLHVA</sequence>
<dbReference type="OrthoDB" id="4329964at2"/>
<reference evidence="1 2" key="1">
    <citation type="submission" date="2018-12" db="EMBL/GenBank/DDBJ databases">
        <title>Amycolatopsis eburnea sp. nov. actinomycete associate with arbuscular mycorrhiza fungal spore.</title>
        <authorList>
            <person name="Lumyong S."/>
            <person name="Chaiya L."/>
        </authorList>
    </citation>
    <scope>NUCLEOTIDE SEQUENCE [LARGE SCALE GENOMIC DNA]</scope>
    <source>
        <strain evidence="1 2">GLM-1</strain>
    </source>
</reference>
<dbReference type="CDD" id="cd14728">
    <property type="entry name" value="Ere-like"/>
    <property type="match status" value="1"/>
</dbReference>
<dbReference type="RefSeq" id="WP_125308155.1">
    <property type="nucleotide sequence ID" value="NZ_RSEC01000036.1"/>
</dbReference>
<protein>
    <submittedName>
        <fullName evidence="1">Erythromycin esterase family protein</fullName>
    </submittedName>
</protein>
<dbReference type="GO" id="GO:0046677">
    <property type="term" value="P:response to antibiotic"/>
    <property type="evidence" value="ECO:0007669"/>
    <property type="project" value="InterPro"/>
</dbReference>
<dbReference type="AlphaFoldDB" id="A0A427TAZ8"/>
<name>A0A427TAZ8_9PSEU</name>
<dbReference type="EMBL" id="RSEC01000036">
    <property type="protein sequence ID" value="RSD19438.1"/>
    <property type="molecule type" value="Genomic_DNA"/>
</dbReference>
<comment type="caution">
    <text evidence="1">The sequence shown here is derived from an EMBL/GenBank/DDBJ whole genome shotgun (WGS) entry which is preliminary data.</text>
</comment>
<keyword evidence="2" id="KW-1185">Reference proteome</keyword>
<dbReference type="Proteomes" id="UP000267081">
    <property type="component" value="Unassembled WGS sequence"/>
</dbReference>
<dbReference type="InterPro" id="IPR007815">
    <property type="entry name" value="Emycin_Estase"/>
</dbReference>
<organism evidence="1 2">
    <name type="scientific">Amycolatopsis eburnea</name>
    <dbReference type="NCBI Taxonomy" id="2267691"/>
    <lineage>
        <taxon>Bacteria</taxon>
        <taxon>Bacillati</taxon>
        <taxon>Actinomycetota</taxon>
        <taxon>Actinomycetes</taxon>
        <taxon>Pseudonocardiales</taxon>
        <taxon>Pseudonocardiaceae</taxon>
        <taxon>Amycolatopsis</taxon>
    </lineage>
</organism>
<dbReference type="PANTHER" id="PTHR31299:SF0">
    <property type="entry name" value="ESTERASE, PUTATIVE (AFU_ORTHOLOGUE AFUA_1G05850)-RELATED"/>
    <property type="match status" value="1"/>
</dbReference>
<proteinExistence type="predicted"/>
<dbReference type="InterPro" id="IPR052036">
    <property type="entry name" value="Hydrolase/PRTase-associated"/>
</dbReference>
<dbReference type="Pfam" id="PF05139">
    <property type="entry name" value="Erythro_esteras"/>
    <property type="match status" value="1"/>
</dbReference>
<accession>A0A427TAZ8</accession>
<evidence type="ECO:0000313" key="2">
    <source>
        <dbReference type="Proteomes" id="UP000267081"/>
    </source>
</evidence>
<gene>
    <name evidence="1" type="ORF">EIY87_14115</name>
</gene>
<dbReference type="PANTHER" id="PTHR31299">
    <property type="entry name" value="ESTERASE, PUTATIVE (AFU_ORTHOLOGUE AFUA_1G05850)-RELATED"/>
    <property type="match status" value="1"/>
</dbReference>
<evidence type="ECO:0000313" key="1">
    <source>
        <dbReference type="EMBL" id="RSD19438.1"/>
    </source>
</evidence>